<dbReference type="Proteomes" id="UP000294564">
    <property type="component" value="Unassembled WGS sequence"/>
</dbReference>
<dbReference type="AlphaFoldDB" id="A0A4R2NQH8"/>
<proteinExistence type="predicted"/>
<comment type="caution">
    <text evidence="1">The sequence shown here is derived from an EMBL/GenBank/DDBJ whole genome shotgun (WGS) entry which is preliminary data.</text>
</comment>
<name>A0A4R2NQH8_9FLAO</name>
<dbReference type="RefSeq" id="WP_132795391.1">
    <property type="nucleotide sequence ID" value="NZ_SLXM01000008.1"/>
</dbReference>
<reference evidence="1 2" key="1">
    <citation type="submission" date="2019-03" db="EMBL/GenBank/DDBJ databases">
        <title>Genomic Encyclopedia of Type Strains, Phase IV (KMG-IV): sequencing the most valuable type-strain genomes for metagenomic binning, comparative biology and taxonomic classification.</title>
        <authorList>
            <person name="Goeker M."/>
        </authorList>
    </citation>
    <scope>NUCLEOTIDE SEQUENCE [LARGE SCALE GENOMIC DNA]</scope>
    <source>
        <strain evidence="1 2">DSM 14836</strain>
    </source>
</reference>
<accession>A0A4R2NQH8</accession>
<sequence>MKNLKNLEGVKILSKNELSKIEGAAFYNRPYCGGPRQCCIRTQQGFEFCDYGYCMGNGQCIWA</sequence>
<keyword evidence="2" id="KW-1185">Reference proteome</keyword>
<evidence type="ECO:0000313" key="2">
    <source>
        <dbReference type="Proteomes" id="UP000294564"/>
    </source>
</evidence>
<protein>
    <submittedName>
        <fullName evidence="1">Uncharacterized protein</fullName>
    </submittedName>
</protein>
<dbReference type="EMBL" id="SLXM01000008">
    <property type="protein sequence ID" value="TCP23575.1"/>
    <property type="molecule type" value="Genomic_DNA"/>
</dbReference>
<organism evidence="1 2">
    <name type="scientific">Tenacibaculum skagerrakense</name>
    <dbReference type="NCBI Taxonomy" id="186571"/>
    <lineage>
        <taxon>Bacteria</taxon>
        <taxon>Pseudomonadati</taxon>
        <taxon>Bacteroidota</taxon>
        <taxon>Flavobacteriia</taxon>
        <taxon>Flavobacteriales</taxon>
        <taxon>Flavobacteriaceae</taxon>
        <taxon>Tenacibaculum</taxon>
    </lineage>
</organism>
<dbReference type="OrthoDB" id="1163917at2"/>
<gene>
    <name evidence="1" type="ORF">EV195_10844</name>
</gene>
<evidence type="ECO:0000313" key="1">
    <source>
        <dbReference type="EMBL" id="TCP23575.1"/>
    </source>
</evidence>